<dbReference type="EMBL" id="JAKOGI010000042">
    <property type="protein sequence ID" value="KAJ8447060.1"/>
    <property type="molecule type" value="Genomic_DNA"/>
</dbReference>
<evidence type="ECO:0000313" key="3">
    <source>
        <dbReference type="EMBL" id="KAJ8447060.1"/>
    </source>
</evidence>
<keyword evidence="2" id="KW-1133">Transmembrane helix</keyword>
<name>A0A9Q1QNZ2_9CARY</name>
<evidence type="ECO:0000256" key="1">
    <source>
        <dbReference type="SAM" id="MobiDB-lite"/>
    </source>
</evidence>
<dbReference type="Proteomes" id="UP001153076">
    <property type="component" value="Unassembled WGS sequence"/>
</dbReference>
<gene>
    <name evidence="3" type="ORF">Cgig2_025437</name>
</gene>
<evidence type="ECO:0000313" key="4">
    <source>
        <dbReference type="Proteomes" id="UP001153076"/>
    </source>
</evidence>
<keyword evidence="4" id="KW-1185">Reference proteome</keyword>
<feature type="transmembrane region" description="Helical" evidence="2">
    <location>
        <begin position="194"/>
        <end position="213"/>
    </location>
</feature>
<keyword evidence="2" id="KW-0812">Transmembrane</keyword>
<keyword evidence="2" id="KW-0472">Membrane</keyword>
<protein>
    <submittedName>
        <fullName evidence="3">Uncharacterized protein</fullName>
    </submittedName>
</protein>
<proteinExistence type="predicted"/>
<accession>A0A9Q1QNZ2</accession>
<feature type="region of interest" description="Disordered" evidence="1">
    <location>
        <begin position="134"/>
        <end position="162"/>
    </location>
</feature>
<organism evidence="3 4">
    <name type="scientific">Carnegiea gigantea</name>
    <dbReference type="NCBI Taxonomy" id="171969"/>
    <lineage>
        <taxon>Eukaryota</taxon>
        <taxon>Viridiplantae</taxon>
        <taxon>Streptophyta</taxon>
        <taxon>Embryophyta</taxon>
        <taxon>Tracheophyta</taxon>
        <taxon>Spermatophyta</taxon>
        <taxon>Magnoliopsida</taxon>
        <taxon>eudicotyledons</taxon>
        <taxon>Gunneridae</taxon>
        <taxon>Pentapetalae</taxon>
        <taxon>Caryophyllales</taxon>
        <taxon>Cactineae</taxon>
        <taxon>Cactaceae</taxon>
        <taxon>Cactoideae</taxon>
        <taxon>Echinocereeae</taxon>
        <taxon>Carnegiea</taxon>
    </lineage>
</organism>
<evidence type="ECO:0000256" key="2">
    <source>
        <dbReference type="SAM" id="Phobius"/>
    </source>
</evidence>
<sequence>MVISHGYETSISGLRKLRPRGSAWFKKRHCIGNLFGFPTLILLRDARNLPTINKGQEARESRMAALHLGTGQPFGNGPHQALHRDSARGTPLRNIVHDHGVKDRLHHLGGVGVLSVSRSHTKVEARTKDEVNLNTTPRSLDKRAHPSTSKSPLGMAKGYTPSSPGEETWVSLSLSSIDNSHASMMSHLSFRKSNIRLSLVSLLMSLSFAASLITMA</sequence>
<reference evidence="3" key="1">
    <citation type="submission" date="2022-04" db="EMBL/GenBank/DDBJ databases">
        <title>Carnegiea gigantea Genome sequencing and assembly v2.</title>
        <authorList>
            <person name="Copetti D."/>
            <person name="Sanderson M.J."/>
            <person name="Burquez A."/>
            <person name="Wojciechowski M.F."/>
        </authorList>
    </citation>
    <scope>NUCLEOTIDE SEQUENCE</scope>
    <source>
        <strain evidence="3">SGP5-SGP5p</strain>
        <tissue evidence="3">Aerial part</tissue>
    </source>
</reference>
<dbReference type="AlphaFoldDB" id="A0A9Q1QNZ2"/>
<comment type="caution">
    <text evidence="3">The sequence shown here is derived from an EMBL/GenBank/DDBJ whole genome shotgun (WGS) entry which is preliminary data.</text>
</comment>